<protein>
    <recommendedName>
        <fullName evidence="3">Phage protein D</fullName>
    </recommendedName>
</protein>
<proteinExistence type="predicted"/>
<dbReference type="RefSeq" id="WP_117558868.1">
    <property type="nucleotide sequence ID" value="NZ_QSOV01000017.1"/>
</dbReference>
<evidence type="ECO:0000313" key="1">
    <source>
        <dbReference type="EMBL" id="RGJ21374.1"/>
    </source>
</evidence>
<evidence type="ECO:0008006" key="3">
    <source>
        <dbReference type="Google" id="ProtNLM"/>
    </source>
</evidence>
<organism evidence="1 2">
    <name type="scientific">Coprococcus comes</name>
    <dbReference type="NCBI Taxonomy" id="410072"/>
    <lineage>
        <taxon>Bacteria</taxon>
        <taxon>Bacillati</taxon>
        <taxon>Bacillota</taxon>
        <taxon>Clostridia</taxon>
        <taxon>Lachnospirales</taxon>
        <taxon>Lachnospiraceae</taxon>
        <taxon>Coprococcus</taxon>
    </lineage>
</organism>
<reference evidence="1 2" key="1">
    <citation type="submission" date="2018-08" db="EMBL/GenBank/DDBJ databases">
        <title>A genome reference for cultivated species of the human gut microbiota.</title>
        <authorList>
            <person name="Zou Y."/>
            <person name="Xue W."/>
            <person name="Luo G."/>
        </authorList>
    </citation>
    <scope>NUCLEOTIDE SEQUENCE [LARGE SCALE GENOMIC DNA]</scope>
    <source>
        <strain evidence="1 2">TM07-19</strain>
    </source>
</reference>
<comment type="caution">
    <text evidence="1">The sequence shown here is derived from an EMBL/GenBank/DDBJ whole genome shotgun (WGS) entry which is preliminary data.</text>
</comment>
<gene>
    <name evidence="1" type="ORF">DXD67_13220</name>
</gene>
<name>A0A3E4GMK4_9FIRM</name>
<evidence type="ECO:0000313" key="2">
    <source>
        <dbReference type="Proteomes" id="UP000260655"/>
    </source>
</evidence>
<dbReference type="AlphaFoldDB" id="A0A3E4GMK4"/>
<accession>A0A3E4GMK4</accession>
<dbReference type="Proteomes" id="UP000260655">
    <property type="component" value="Unassembled WGS sequence"/>
</dbReference>
<sequence>MEPIYTDPKGKELGCVMDADIDFEVGSDEKNSVNDFEIKFSRSGWNGQIEFESMVYVPDTEYGGIVREISTSTKADSITAKGFTWRGLMAKKIIKPESGQDYAMVSGELNAIIRQKVQEAFPGLFTGADEDTGVKVTNYQFARYCTLHDGLRKMLQSVGYRMEIKFIQAKKENAGHVQVRAVPITDYSSEYEYSSDSDIDFKVNICRKGVNHLVCLGKGELKDRMVIHLYVDSAGNIGQTQYYKGIDEVEAVYDSSGAEQDDLLKGGKDKLYELMNKTEYDMTMEKIEGNVDIGDIVGGRDYLTGVIMKKPIGRKIWKLSGGKEKIEYKLEGES</sequence>
<dbReference type="EMBL" id="QSOV01000017">
    <property type="protein sequence ID" value="RGJ21374.1"/>
    <property type="molecule type" value="Genomic_DNA"/>
</dbReference>